<evidence type="ECO:0000256" key="2">
    <source>
        <dbReference type="ARBA" id="ARBA00022679"/>
    </source>
</evidence>
<evidence type="ECO:0000256" key="5">
    <source>
        <dbReference type="ARBA" id="ARBA00022840"/>
    </source>
</evidence>
<gene>
    <name evidence="6" type="primary">MTK_3</name>
    <name evidence="6" type="ORF">CFP56_006461</name>
</gene>
<keyword evidence="7" id="KW-1185">Reference proteome</keyword>
<dbReference type="InterPro" id="IPR011009">
    <property type="entry name" value="Kinase-like_dom_sf"/>
</dbReference>
<comment type="similarity">
    <text evidence="1">Belongs to the methylthioribose kinase family.</text>
</comment>
<keyword evidence="3" id="KW-0547">Nucleotide-binding</keyword>
<keyword evidence="4 6" id="KW-0418">Kinase</keyword>
<dbReference type="GO" id="GO:0016301">
    <property type="term" value="F:kinase activity"/>
    <property type="evidence" value="ECO:0007669"/>
    <property type="project" value="UniProtKB-KW"/>
</dbReference>
<comment type="caution">
    <text evidence="6">The sequence shown here is derived from an EMBL/GenBank/DDBJ whole genome shotgun (WGS) entry which is preliminary data.</text>
</comment>
<dbReference type="PANTHER" id="PTHR34273">
    <property type="entry name" value="METHYLTHIORIBOSE KINASE"/>
    <property type="match status" value="1"/>
</dbReference>
<dbReference type="Proteomes" id="UP000237347">
    <property type="component" value="Unassembled WGS sequence"/>
</dbReference>
<dbReference type="Gramene" id="rna-CFP56_01920">
    <property type="protein sequence ID" value="cds-POE57271.1"/>
    <property type="gene ID" value="gene-CFP56_01920"/>
</dbReference>
<dbReference type="GO" id="GO:0005524">
    <property type="term" value="F:ATP binding"/>
    <property type="evidence" value="ECO:0007669"/>
    <property type="project" value="UniProtKB-KW"/>
</dbReference>
<accession>A0AAW0L7F6</accession>
<organism evidence="6 7">
    <name type="scientific">Quercus suber</name>
    <name type="common">Cork oak</name>
    <dbReference type="NCBI Taxonomy" id="58331"/>
    <lineage>
        <taxon>Eukaryota</taxon>
        <taxon>Viridiplantae</taxon>
        <taxon>Streptophyta</taxon>
        <taxon>Embryophyta</taxon>
        <taxon>Tracheophyta</taxon>
        <taxon>Spermatophyta</taxon>
        <taxon>Magnoliopsida</taxon>
        <taxon>eudicotyledons</taxon>
        <taxon>Gunneridae</taxon>
        <taxon>Pentapetalae</taxon>
        <taxon>rosids</taxon>
        <taxon>fabids</taxon>
        <taxon>Fagales</taxon>
        <taxon>Fagaceae</taxon>
        <taxon>Quercus</taxon>
    </lineage>
</organism>
<reference evidence="6 7" key="1">
    <citation type="journal article" date="2018" name="Sci. Data">
        <title>The draft genome sequence of cork oak.</title>
        <authorList>
            <person name="Ramos A.M."/>
            <person name="Usie A."/>
            <person name="Barbosa P."/>
            <person name="Barros P.M."/>
            <person name="Capote T."/>
            <person name="Chaves I."/>
            <person name="Simoes F."/>
            <person name="Abreu I."/>
            <person name="Carrasquinho I."/>
            <person name="Faro C."/>
            <person name="Guimaraes J.B."/>
            <person name="Mendonca D."/>
            <person name="Nobrega F."/>
            <person name="Rodrigues L."/>
            <person name="Saibo N.J.M."/>
            <person name="Varela M.C."/>
            <person name="Egas C."/>
            <person name="Matos J."/>
            <person name="Miguel C.M."/>
            <person name="Oliveira M.M."/>
            <person name="Ricardo C.P."/>
            <person name="Goncalves S."/>
        </authorList>
    </citation>
    <scope>NUCLEOTIDE SEQUENCE [LARGE SCALE GENOMIC DNA]</scope>
    <source>
        <strain evidence="7">cv. HL8</strain>
    </source>
</reference>
<evidence type="ECO:0000313" key="6">
    <source>
        <dbReference type="EMBL" id="KAK7847592.1"/>
    </source>
</evidence>
<name>A0AAW0L7F6_QUESU</name>
<proteinExistence type="inferred from homology"/>
<evidence type="ECO:0000256" key="4">
    <source>
        <dbReference type="ARBA" id="ARBA00022777"/>
    </source>
</evidence>
<evidence type="ECO:0000313" key="7">
    <source>
        <dbReference type="Proteomes" id="UP000237347"/>
    </source>
</evidence>
<dbReference type="AlphaFoldDB" id="A0AAW0L7F6"/>
<protein>
    <submittedName>
        <fullName evidence="6">Methylthioribose kinase</fullName>
    </submittedName>
</protein>
<dbReference type="PANTHER" id="PTHR34273:SF2">
    <property type="entry name" value="METHYLTHIORIBOSE KINASE"/>
    <property type="match status" value="1"/>
</dbReference>
<keyword evidence="2" id="KW-0808">Transferase</keyword>
<dbReference type="Gene3D" id="3.30.200.20">
    <property type="entry name" value="Phosphorylase Kinase, domain 1"/>
    <property type="match status" value="1"/>
</dbReference>
<dbReference type="Gramene" id="rna-CFP56_01919">
    <property type="protein sequence ID" value="cds-POE57270.1"/>
    <property type="gene ID" value="gene-CFP56_01919"/>
</dbReference>
<dbReference type="SUPFAM" id="SSF56112">
    <property type="entry name" value="Protein kinase-like (PK-like)"/>
    <property type="match status" value="1"/>
</dbReference>
<evidence type="ECO:0000256" key="1">
    <source>
        <dbReference type="ARBA" id="ARBA00010165"/>
    </source>
</evidence>
<sequence length="71" mass="7796">MAFTEFRPLDEKSLIEYIKAVPSLSSKLGSDLKVKEVGDGNLNFVYIVVSNAGSFVIKQVCSFSKPIVDIL</sequence>
<dbReference type="EMBL" id="PKMF04000139">
    <property type="protein sequence ID" value="KAK7847592.1"/>
    <property type="molecule type" value="Genomic_DNA"/>
</dbReference>
<evidence type="ECO:0000256" key="3">
    <source>
        <dbReference type="ARBA" id="ARBA00022741"/>
    </source>
</evidence>
<keyword evidence="5" id="KW-0067">ATP-binding</keyword>